<reference evidence="1 2" key="2">
    <citation type="submission" date="2017-10" db="EMBL/GenBank/DDBJ databases">
        <title>Extensive intraspecific genome diversity in a model arbuscular mycorrhizal fungus.</title>
        <authorList>
            <person name="Chen E.C.H."/>
            <person name="Morin E."/>
            <person name="Baudet D."/>
            <person name="Noel J."/>
            <person name="Ndikumana S."/>
            <person name="Charron P."/>
            <person name="St-Onge C."/>
            <person name="Giorgi J."/>
            <person name="Grigoriev I.V."/>
            <person name="Roux C."/>
            <person name="Martin F.M."/>
            <person name="Corradi N."/>
        </authorList>
    </citation>
    <scope>NUCLEOTIDE SEQUENCE [LARGE SCALE GENOMIC DNA]</scope>
    <source>
        <strain evidence="1 2">C2</strain>
    </source>
</reference>
<dbReference type="VEuPathDB" id="FungiDB:FUN_011502"/>
<sequence>MTHYLQKLYEIIFKYVNFLLVLALTWTKNPYAKIEMFLVRKHQLDADRIRSLQQKIKSFRKIIFPISILAYLLIDRYRYTIEELFSKGNYMKLFAKKNSKFIEGLISNERPEQFPLEQKVRLNLKTNPHENDILVGDYLGQNYSSQRLQTRPIVVFMIRVRRNNNRQNQFERRRYTNRIHQSSQQINNEATLKLISNLPPQQIENNPFADQLFNGSSFNH</sequence>
<gene>
    <name evidence="1" type="ORF">RhiirC2_715841</name>
</gene>
<organism evidence="1 2">
    <name type="scientific">Rhizophagus irregularis</name>
    <dbReference type="NCBI Taxonomy" id="588596"/>
    <lineage>
        <taxon>Eukaryota</taxon>
        <taxon>Fungi</taxon>
        <taxon>Fungi incertae sedis</taxon>
        <taxon>Mucoromycota</taxon>
        <taxon>Glomeromycotina</taxon>
        <taxon>Glomeromycetes</taxon>
        <taxon>Glomerales</taxon>
        <taxon>Glomeraceae</taxon>
        <taxon>Rhizophagus</taxon>
    </lineage>
</organism>
<reference evidence="1 2" key="1">
    <citation type="submission" date="2016-04" db="EMBL/GenBank/DDBJ databases">
        <title>Genome analyses suggest a sexual origin of heterokaryosis in a supposedly ancient asexual fungus.</title>
        <authorList>
            <person name="Ropars J."/>
            <person name="Sedzielewska K."/>
            <person name="Noel J."/>
            <person name="Charron P."/>
            <person name="Farinelli L."/>
            <person name="Marton T."/>
            <person name="Kruger M."/>
            <person name="Pelin A."/>
            <person name="Brachmann A."/>
            <person name="Corradi N."/>
        </authorList>
    </citation>
    <scope>NUCLEOTIDE SEQUENCE [LARGE SCALE GENOMIC DNA]</scope>
    <source>
        <strain evidence="1 2">C2</strain>
    </source>
</reference>
<evidence type="ECO:0000313" key="1">
    <source>
        <dbReference type="EMBL" id="PKK65045.1"/>
    </source>
</evidence>
<dbReference type="AlphaFoldDB" id="A0A2N1MTT4"/>
<proteinExistence type="predicted"/>
<comment type="caution">
    <text evidence="1">The sequence shown here is derived from an EMBL/GenBank/DDBJ whole genome shotgun (WGS) entry which is preliminary data.</text>
</comment>
<dbReference type="EMBL" id="LLXL01001334">
    <property type="protein sequence ID" value="PKK65045.1"/>
    <property type="molecule type" value="Genomic_DNA"/>
</dbReference>
<dbReference type="Proteomes" id="UP000233469">
    <property type="component" value="Unassembled WGS sequence"/>
</dbReference>
<dbReference type="VEuPathDB" id="FungiDB:RhiirFUN_012800"/>
<protein>
    <submittedName>
        <fullName evidence="1">Uncharacterized protein</fullName>
    </submittedName>
</protein>
<accession>A0A2N1MTT4</accession>
<evidence type="ECO:0000313" key="2">
    <source>
        <dbReference type="Proteomes" id="UP000233469"/>
    </source>
</evidence>
<name>A0A2N1MTT4_9GLOM</name>
<dbReference type="VEuPathDB" id="FungiDB:RhiirA1_463703"/>